<keyword evidence="5" id="KW-1185">Reference proteome</keyword>
<dbReference type="CDD" id="cd03784">
    <property type="entry name" value="GT1_Gtf-like"/>
    <property type="match status" value="1"/>
</dbReference>
<protein>
    <submittedName>
        <fullName evidence="4">Macrolide-inactivating glycosyltransferase</fullName>
    </submittedName>
</protein>
<dbReference type="InterPro" id="IPR010610">
    <property type="entry name" value="EryCIII-like_C"/>
</dbReference>
<evidence type="ECO:0000313" key="5">
    <source>
        <dbReference type="Proteomes" id="UP001500483"/>
    </source>
</evidence>
<dbReference type="PROSITE" id="PS00375">
    <property type="entry name" value="UDPGT"/>
    <property type="match status" value="1"/>
</dbReference>
<evidence type="ECO:0000313" key="4">
    <source>
        <dbReference type="EMBL" id="GAA3362687.1"/>
    </source>
</evidence>
<name>A0ABP6RXF6_9PSEU</name>
<dbReference type="PANTHER" id="PTHR48050:SF13">
    <property type="entry name" value="STEROL 3-BETA-GLUCOSYLTRANSFERASE UGT80A2"/>
    <property type="match status" value="1"/>
</dbReference>
<dbReference type="Pfam" id="PF06722">
    <property type="entry name" value="EryCIII-like_C"/>
    <property type="match status" value="1"/>
</dbReference>
<dbReference type="SUPFAM" id="SSF53756">
    <property type="entry name" value="UDP-Glycosyltransferase/glycogen phosphorylase"/>
    <property type="match status" value="1"/>
</dbReference>
<keyword evidence="2" id="KW-0808">Transferase</keyword>
<proteinExistence type="inferred from homology"/>
<dbReference type="InterPro" id="IPR050426">
    <property type="entry name" value="Glycosyltransferase_28"/>
</dbReference>
<evidence type="ECO:0000256" key="1">
    <source>
        <dbReference type="ARBA" id="ARBA00009995"/>
    </source>
</evidence>
<dbReference type="Proteomes" id="UP001500483">
    <property type="component" value="Unassembled WGS sequence"/>
</dbReference>
<dbReference type="PANTHER" id="PTHR48050">
    <property type="entry name" value="STEROL 3-BETA-GLUCOSYLTRANSFERASE"/>
    <property type="match status" value="1"/>
</dbReference>
<dbReference type="InterPro" id="IPR002213">
    <property type="entry name" value="UDP_glucos_trans"/>
</dbReference>
<dbReference type="InterPro" id="IPR006326">
    <property type="entry name" value="UDPGT_MGT-like"/>
</dbReference>
<reference evidence="5" key="1">
    <citation type="journal article" date="2019" name="Int. J. Syst. Evol. Microbiol.">
        <title>The Global Catalogue of Microorganisms (GCM) 10K type strain sequencing project: providing services to taxonomists for standard genome sequencing and annotation.</title>
        <authorList>
            <consortium name="The Broad Institute Genomics Platform"/>
            <consortium name="The Broad Institute Genome Sequencing Center for Infectious Disease"/>
            <person name="Wu L."/>
            <person name="Ma J."/>
        </authorList>
    </citation>
    <scope>NUCLEOTIDE SEQUENCE [LARGE SCALE GENOMIC DNA]</scope>
    <source>
        <strain evidence="5">JCM 9687</strain>
    </source>
</reference>
<organism evidence="4 5">
    <name type="scientific">Saccharopolyspora gregorii</name>
    <dbReference type="NCBI Taxonomy" id="33914"/>
    <lineage>
        <taxon>Bacteria</taxon>
        <taxon>Bacillati</taxon>
        <taxon>Actinomycetota</taxon>
        <taxon>Actinomycetes</taxon>
        <taxon>Pseudonocardiales</taxon>
        <taxon>Pseudonocardiaceae</taxon>
        <taxon>Saccharopolyspora</taxon>
    </lineage>
</organism>
<comment type="similarity">
    <text evidence="1">Belongs to the UDP-glycosyltransferase family.</text>
</comment>
<dbReference type="InterPro" id="IPR035595">
    <property type="entry name" value="UDP_glycos_trans_CS"/>
</dbReference>
<sequence>MPRSAHIAFMAVPAHGHVNPGLGLVAELAARGHRVTYAVTEDFAPQVAEAGAEPVRYTSTLPSAATQQEWPEDQAAAVLLFVDEMISVHPQLAAAYAADRPDLVIYDIGALQAPVLAHEWGVPAICLSPTHVRFEGIEDVFGFDDSPELLAVHAKADAFFAEHGAPLTFATMDRECSVVTIPRSFQYYAESVAAYHTFVGPMLTARRTQGRWQRSGARPVLLISMGSAFTDQPQLYRDCLAAFGGLDWQVVLSIGEVVDPAVLGEVPPNVEVHRWVPQLDVLSQADAFITHAGMGGTMEALHAGVPMIAIPQAAEQFANAARIAELGLGVHLPKEEATPQALRAALHRVSTDPEVLARSAAMRREIGEAGGARRAAEIVEARLGAESA</sequence>
<dbReference type="NCBIfam" id="TIGR01426">
    <property type="entry name" value="MGT"/>
    <property type="match status" value="1"/>
</dbReference>
<accession>A0ABP6RXF6</accession>
<feature type="domain" description="Erythromycin biosynthesis protein CIII-like C-terminal" evidence="3">
    <location>
        <begin position="239"/>
        <end position="366"/>
    </location>
</feature>
<gene>
    <name evidence="4" type="primary">mgt</name>
    <name evidence="4" type="ORF">GCM10020366_51630</name>
</gene>
<evidence type="ECO:0000259" key="3">
    <source>
        <dbReference type="Pfam" id="PF06722"/>
    </source>
</evidence>
<comment type="caution">
    <text evidence="4">The sequence shown here is derived from an EMBL/GenBank/DDBJ whole genome shotgun (WGS) entry which is preliminary data.</text>
</comment>
<evidence type="ECO:0000256" key="2">
    <source>
        <dbReference type="ARBA" id="ARBA00022679"/>
    </source>
</evidence>
<dbReference type="EMBL" id="BAAAYK010000038">
    <property type="protein sequence ID" value="GAA3362687.1"/>
    <property type="molecule type" value="Genomic_DNA"/>
</dbReference>
<dbReference type="Gene3D" id="3.40.50.2000">
    <property type="entry name" value="Glycogen Phosphorylase B"/>
    <property type="match status" value="2"/>
</dbReference>